<dbReference type="InterPro" id="IPR013249">
    <property type="entry name" value="RNA_pol_sigma70_r4_t2"/>
</dbReference>
<dbReference type="Gene3D" id="1.10.10.10">
    <property type="entry name" value="Winged helix-like DNA-binding domain superfamily/Winged helix DNA-binding domain"/>
    <property type="match status" value="1"/>
</dbReference>
<accession>A0A4R2EME5</accession>
<dbReference type="PANTHER" id="PTHR43133">
    <property type="entry name" value="RNA POLYMERASE ECF-TYPE SIGMA FACTO"/>
    <property type="match status" value="1"/>
</dbReference>
<comment type="caution">
    <text evidence="9">The sequence shown here is derived from an EMBL/GenBank/DDBJ whole genome shotgun (WGS) entry which is preliminary data.</text>
</comment>
<evidence type="ECO:0000256" key="5">
    <source>
        <dbReference type="ARBA" id="ARBA00023163"/>
    </source>
</evidence>
<dbReference type="GO" id="GO:0006352">
    <property type="term" value="P:DNA-templated transcription initiation"/>
    <property type="evidence" value="ECO:0007669"/>
    <property type="project" value="InterPro"/>
</dbReference>
<dbReference type="InterPro" id="IPR000838">
    <property type="entry name" value="RNA_pol_sigma70_ECF_CS"/>
</dbReference>
<keyword evidence="2 6" id="KW-0805">Transcription regulation</keyword>
<dbReference type="GO" id="GO:0016987">
    <property type="term" value="F:sigma factor activity"/>
    <property type="evidence" value="ECO:0007669"/>
    <property type="project" value="UniProtKB-KW"/>
</dbReference>
<evidence type="ECO:0000256" key="6">
    <source>
        <dbReference type="RuleBase" id="RU000716"/>
    </source>
</evidence>
<dbReference type="CDD" id="cd06171">
    <property type="entry name" value="Sigma70_r4"/>
    <property type="match status" value="1"/>
</dbReference>
<dbReference type="NCBIfam" id="TIGR02937">
    <property type="entry name" value="sigma70-ECF"/>
    <property type="match status" value="1"/>
</dbReference>
<dbReference type="InterPro" id="IPR039425">
    <property type="entry name" value="RNA_pol_sigma-70-like"/>
</dbReference>
<reference evidence="9 10" key="1">
    <citation type="submission" date="2019-03" db="EMBL/GenBank/DDBJ databases">
        <title>Genomic Encyclopedia of Archaeal and Bacterial Type Strains, Phase II (KMG-II): from individual species to whole genera.</title>
        <authorList>
            <person name="Goeker M."/>
        </authorList>
    </citation>
    <scope>NUCLEOTIDE SEQUENCE [LARGE SCALE GENOMIC DNA]</scope>
    <source>
        <strain evidence="9 10">RL-C</strain>
    </source>
</reference>
<evidence type="ECO:0000313" key="9">
    <source>
        <dbReference type="EMBL" id="TCN68566.1"/>
    </source>
</evidence>
<dbReference type="Pfam" id="PF08281">
    <property type="entry name" value="Sigma70_r4_2"/>
    <property type="match status" value="1"/>
</dbReference>
<dbReference type="InterPro" id="IPR013324">
    <property type="entry name" value="RNA_pol_sigma_r3/r4-like"/>
</dbReference>
<keyword evidence="5 6" id="KW-0804">Transcription</keyword>
<dbReference type="OrthoDB" id="1027298at2"/>
<dbReference type="InterPro" id="IPR007627">
    <property type="entry name" value="RNA_pol_sigma70_r2"/>
</dbReference>
<dbReference type="PROSITE" id="PS01063">
    <property type="entry name" value="SIGMA70_ECF"/>
    <property type="match status" value="1"/>
</dbReference>
<keyword evidence="3 6" id="KW-0731">Sigma factor</keyword>
<keyword evidence="4 6" id="KW-0238">DNA-binding</keyword>
<dbReference type="Proteomes" id="UP000294830">
    <property type="component" value="Unassembled WGS sequence"/>
</dbReference>
<protein>
    <recommendedName>
        <fullName evidence="6">RNA polymerase sigma factor</fullName>
    </recommendedName>
</protein>
<dbReference type="RefSeq" id="WP_131839143.1">
    <property type="nucleotide sequence ID" value="NZ_SLWB01000006.1"/>
</dbReference>
<dbReference type="Gene3D" id="1.10.1740.10">
    <property type="match status" value="1"/>
</dbReference>
<feature type="domain" description="RNA polymerase sigma-70 region 2" evidence="7">
    <location>
        <begin position="21"/>
        <end position="88"/>
    </location>
</feature>
<evidence type="ECO:0000256" key="4">
    <source>
        <dbReference type="ARBA" id="ARBA00023125"/>
    </source>
</evidence>
<dbReference type="AlphaFoldDB" id="A0A4R2EME5"/>
<evidence type="ECO:0000256" key="2">
    <source>
        <dbReference type="ARBA" id="ARBA00023015"/>
    </source>
</evidence>
<evidence type="ECO:0000259" key="7">
    <source>
        <dbReference type="Pfam" id="PF04542"/>
    </source>
</evidence>
<dbReference type="EMBL" id="SLWB01000006">
    <property type="protein sequence ID" value="TCN68566.1"/>
    <property type="molecule type" value="Genomic_DNA"/>
</dbReference>
<keyword evidence="10" id="KW-1185">Reference proteome</keyword>
<gene>
    <name evidence="9" type="ORF">CLV25_106148</name>
</gene>
<dbReference type="InterPro" id="IPR013325">
    <property type="entry name" value="RNA_pol_sigma_r2"/>
</dbReference>
<evidence type="ECO:0000256" key="3">
    <source>
        <dbReference type="ARBA" id="ARBA00023082"/>
    </source>
</evidence>
<dbReference type="Pfam" id="PF04542">
    <property type="entry name" value="Sigma70_r2"/>
    <property type="match status" value="1"/>
</dbReference>
<sequence length="190" mass="22335">MSDKDLIEQILNGDNSQFRHLVDKYKQQVLRTCYGFTQSRSDAEDIAQEVFIEVFESLRSFRHESKFSTWIYRIAVNKSLNHLRKQKRKQIIQSLEDLLIGKGKAEARDYVDDHRLPDDFSDPDENLKKMKKALNELPNNQRTAITLYTYQQLSYKQISEVMNISISSVESLIFRSKRNLRKILVESAKS</sequence>
<dbReference type="SUPFAM" id="SSF88946">
    <property type="entry name" value="Sigma2 domain of RNA polymerase sigma factors"/>
    <property type="match status" value="1"/>
</dbReference>
<feature type="domain" description="RNA polymerase sigma factor 70 region 4 type 2" evidence="8">
    <location>
        <begin position="130"/>
        <end position="180"/>
    </location>
</feature>
<organism evidence="9 10">
    <name type="scientific">Acetobacteroides hydrogenigenes</name>
    <dbReference type="NCBI Taxonomy" id="979970"/>
    <lineage>
        <taxon>Bacteria</taxon>
        <taxon>Pseudomonadati</taxon>
        <taxon>Bacteroidota</taxon>
        <taxon>Bacteroidia</taxon>
        <taxon>Bacteroidales</taxon>
        <taxon>Rikenellaceae</taxon>
        <taxon>Acetobacteroides</taxon>
    </lineage>
</organism>
<dbReference type="PANTHER" id="PTHR43133:SF8">
    <property type="entry name" value="RNA POLYMERASE SIGMA FACTOR HI_1459-RELATED"/>
    <property type="match status" value="1"/>
</dbReference>
<name>A0A4R2EME5_9BACT</name>
<evidence type="ECO:0000259" key="8">
    <source>
        <dbReference type="Pfam" id="PF08281"/>
    </source>
</evidence>
<evidence type="ECO:0000313" key="10">
    <source>
        <dbReference type="Proteomes" id="UP000294830"/>
    </source>
</evidence>
<dbReference type="InterPro" id="IPR036388">
    <property type="entry name" value="WH-like_DNA-bd_sf"/>
</dbReference>
<proteinExistence type="inferred from homology"/>
<comment type="similarity">
    <text evidence="1 6">Belongs to the sigma-70 factor family. ECF subfamily.</text>
</comment>
<dbReference type="InterPro" id="IPR014284">
    <property type="entry name" value="RNA_pol_sigma-70_dom"/>
</dbReference>
<dbReference type="SUPFAM" id="SSF88659">
    <property type="entry name" value="Sigma3 and sigma4 domains of RNA polymerase sigma factors"/>
    <property type="match status" value="1"/>
</dbReference>
<evidence type="ECO:0000256" key="1">
    <source>
        <dbReference type="ARBA" id="ARBA00010641"/>
    </source>
</evidence>
<dbReference type="GO" id="GO:0003677">
    <property type="term" value="F:DNA binding"/>
    <property type="evidence" value="ECO:0007669"/>
    <property type="project" value="UniProtKB-KW"/>
</dbReference>